<dbReference type="Proteomes" id="UP000460272">
    <property type="component" value="Unassembled WGS sequence"/>
</dbReference>
<dbReference type="InterPro" id="IPR002523">
    <property type="entry name" value="MgTranspt_CorA/ZnTranspt_ZntB"/>
</dbReference>
<dbReference type="SUPFAM" id="SSF143865">
    <property type="entry name" value="CorA soluble domain-like"/>
    <property type="match status" value="1"/>
</dbReference>
<sequence>MCVQPPGLTTTPAVATRPARRSAEHRIAPATVVRADVAVSAGDPAWWNDSYAEEGQPFWLDIENPTDEIIDQLATRLGLHPLAVANSKQFGQRAKLRVYGNGVMLIGFGLDKQLREPVEVHCYYTTGFLITLRRAPSPALDALRQAGSVRPQPGSDPIRALHPLISSLYTQFSALALQLGEQLDGLEQRVLHNPDDQEPRSPASTRRS</sequence>
<proteinExistence type="predicted"/>
<dbReference type="Gene3D" id="3.30.460.20">
    <property type="entry name" value="CorA soluble domain-like"/>
    <property type="match status" value="1"/>
</dbReference>
<dbReference type="Pfam" id="PF01544">
    <property type="entry name" value="CorA"/>
    <property type="match status" value="1"/>
</dbReference>
<dbReference type="AlphaFoldDB" id="A0A6P2BUB5"/>
<dbReference type="OrthoDB" id="9803416at2"/>
<evidence type="ECO:0000313" key="1">
    <source>
        <dbReference type="EMBL" id="TVZ01951.1"/>
    </source>
</evidence>
<dbReference type="GO" id="GO:0046873">
    <property type="term" value="F:metal ion transmembrane transporter activity"/>
    <property type="evidence" value="ECO:0007669"/>
    <property type="project" value="InterPro"/>
</dbReference>
<evidence type="ECO:0008006" key="3">
    <source>
        <dbReference type="Google" id="ProtNLM"/>
    </source>
</evidence>
<gene>
    <name evidence="1" type="ORF">EAS64_31455</name>
</gene>
<reference evidence="1 2" key="1">
    <citation type="submission" date="2018-11" db="EMBL/GenBank/DDBJ databases">
        <title>Trebonia kvetii gen.nov., sp.nov., a novel acidophilic actinobacterium, and proposal of the new actinobacterial family Treboniaceae fam. nov.</title>
        <authorList>
            <person name="Rapoport D."/>
            <person name="Sagova-Mareckova M."/>
            <person name="Sedlacek I."/>
            <person name="Provaznik J."/>
            <person name="Kralova S."/>
            <person name="Pavlinic D."/>
            <person name="Benes V."/>
            <person name="Kopecky J."/>
        </authorList>
    </citation>
    <scope>NUCLEOTIDE SEQUENCE [LARGE SCALE GENOMIC DNA]</scope>
    <source>
        <strain evidence="1 2">15Tr583</strain>
    </source>
</reference>
<evidence type="ECO:0000313" key="2">
    <source>
        <dbReference type="Proteomes" id="UP000460272"/>
    </source>
</evidence>
<dbReference type="GO" id="GO:0016020">
    <property type="term" value="C:membrane"/>
    <property type="evidence" value="ECO:0007669"/>
    <property type="project" value="InterPro"/>
</dbReference>
<keyword evidence="2" id="KW-1185">Reference proteome</keyword>
<dbReference type="EMBL" id="RPFW01000006">
    <property type="protein sequence ID" value="TVZ01951.1"/>
    <property type="molecule type" value="Genomic_DNA"/>
</dbReference>
<accession>A0A6P2BUB5</accession>
<organism evidence="1 2">
    <name type="scientific">Trebonia kvetii</name>
    <dbReference type="NCBI Taxonomy" id="2480626"/>
    <lineage>
        <taxon>Bacteria</taxon>
        <taxon>Bacillati</taxon>
        <taxon>Actinomycetota</taxon>
        <taxon>Actinomycetes</taxon>
        <taxon>Streptosporangiales</taxon>
        <taxon>Treboniaceae</taxon>
        <taxon>Trebonia</taxon>
    </lineage>
</organism>
<dbReference type="InterPro" id="IPR045861">
    <property type="entry name" value="CorA_cytoplasmic_dom"/>
</dbReference>
<name>A0A6P2BUB5_9ACTN</name>
<comment type="caution">
    <text evidence="1">The sequence shown here is derived from an EMBL/GenBank/DDBJ whole genome shotgun (WGS) entry which is preliminary data.</text>
</comment>
<protein>
    <recommendedName>
        <fullName evidence="3">Magnesium transporter CorA</fullName>
    </recommendedName>
</protein>